<sequence>MKKTVICGLVAALCASAALPATAADGAKISDGVVRIGVLTDMSGVYAQVGGKGSVIAAQMAVDEVGGKVLGMPVEIVSADHQNKVDIATATARQWIDTQKVDMITELLNSGVGIAVQKLASEKKRITINTGAGSTALTNKECTPYGIHYAYDVFALAKGVAAEVIKDGGKDWTFITADYAFGQSLEANARAQIEKNGGTVKGSVKHPLNTADFSSYLLQAQATGAHVIALANAGGDFTNAVKQAKEFGVVGGGRSLVGLLIFITDIKALGLDAAQGLKFTEGYYWDYDAQTRKFGEAFMKRAGSMPTMSQAGVYSAVKNYLKAVEKAGTDDADAVRAVLGEMTINDEVIRNGKLRADGRLVHDMYLAQVKEPKASKGAWDLEQILRVIPGEQAYQPLAESTCTLVKK</sequence>
<evidence type="ECO:0000256" key="1">
    <source>
        <dbReference type="ARBA" id="ARBA00010062"/>
    </source>
</evidence>
<evidence type="ECO:0000313" key="6">
    <source>
        <dbReference type="Proteomes" id="UP000561045"/>
    </source>
</evidence>
<dbReference type="AlphaFoldDB" id="A0A840BM32"/>
<evidence type="ECO:0000313" key="5">
    <source>
        <dbReference type="EMBL" id="MBB4013544.1"/>
    </source>
</evidence>
<feature type="domain" description="Leucine-binding protein" evidence="4">
    <location>
        <begin position="34"/>
        <end position="370"/>
    </location>
</feature>
<dbReference type="EMBL" id="JACIET010000002">
    <property type="protein sequence ID" value="MBB4013544.1"/>
    <property type="molecule type" value="Genomic_DNA"/>
</dbReference>
<accession>A0A840BM32</accession>
<dbReference type="CDD" id="cd06327">
    <property type="entry name" value="PBP1_SBP-like"/>
    <property type="match status" value="1"/>
</dbReference>
<dbReference type="InterPro" id="IPR051010">
    <property type="entry name" value="BCAA_transport"/>
</dbReference>
<reference evidence="5 6" key="1">
    <citation type="submission" date="2020-08" db="EMBL/GenBank/DDBJ databases">
        <title>Genomic Encyclopedia of Type Strains, Phase IV (KMG-IV): sequencing the most valuable type-strain genomes for metagenomic binning, comparative biology and taxonomic classification.</title>
        <authorList>
            <person name="Goeker M."/>
        </authorList>
    </citation>
    <scope>NUCLEOTIDE SEQUENCE [LARGE SCALE GENOMIC DNA]</scope>
    <source>
        <strain evidence="5 6">DSM 106739</strain>
    </source>
</reference>
<name>A0A840BM32_9RHOO</name>
<dbReference type="InterPro" id="IPR028082">
    <property type="entry name" value="Peripla_BP_I"/>
</dbReference>
<dbReference type="InterPro" id="IPR028081">
    <property type="entry name" value="Leu-bd"/>
</dbReference>
<protein>
    <submittedName>
        <fullName evidence="5">Branched-chain amino acid transport system substrate-binding protein</fullName>
    </submittedName>
</protein>
<dbReference type="Proteomes" id="UP000561045">
    <property type="component" value="Unassembled WGS sequence"/>
</dbReference>
<feature type="chain" id="PRO_5032427745" evidence="3">
    <location>
        <begin position="24"/>
        <end position="407"/>
    </location>
</feature>
<dbReference type="Pfam" id="PF13458">
    <property type="entry name" value="Peripla_BP_6"/>
    <property type="match status" value="1"/>
</dbReference>
<dbReference type="Gene3D" id="3.40.50.2300">
    <property type="match status" value="2"/>
</dbReference>
<evidence type="ECO:0000256" key="2">
    <source>
        <dbReference type="ARBA" id="ARBA00022729"/>
    </source>
</evidence>
<dbReference type="SUPFAM" id="SSF53822">
    <property type="entry name" value="Periplasmic binding protein-like I"/>
    <property type="match status" value="1"/>
</dbReference>
<organism evidence="5 6">
    <name type="scientific">Niveibacterium umoris</name>
    <dbReference type="NCBI Taxonomy" id="1193620"/>
    <lineage>
        <taxon>Bacteria</taxon>
        <taxon>Pseudomonadati</taxon>
        <taxon>Pseudomonadota</taxon>
        <taxon>Betaproteobacteria</taxon>
        <taxon>Rhodocyclales</taxon>
        <taxon>Rhodocyclaceae</taxon>
        <taxon>Niveibacterium</taxon>
    </lineage>
</organism>
<keyword evidence="2 3" id="KW-0732">Signal</keyword>
<dbReference type="RefSeq" id="WP_183635407.1">
    <property type="nucleotide sequence ID" value="NZ_BAABLE010000005.1"/>
</dbReference>
<evidence type="ECO:0000259" key="4">
    <source>
        <dbReference type="Pfam" id="PF13458"/>
    </source>
</evidence>
<keyword evidence="6" id="KW-1185">Reference proteome</keyword>
<feature type="signal peptide" evidence="3">
    <location>
        <begin position="1"/>
        <end position="23"/>
    </location>
</feature>
<dbReference type="PANTHER" id="PTHR30483">
    <property type="entry name" value="LEUCINE-SPECIFIC-BINDING PROTEIN"/>
    <property type="match status" value="1"/>
</dbReference>
<gene>
    <name evidence="5" type="ORF">GGR36_002890</name>
</gene>
<comment type="caution">
    <text evidence="5">The sequence shown here is derived from an EMBL/GenBank/DDBJ whole genome shotgun (WGS) entry which is preliminary data.</text>
</comment>
<dbReference type="PANTHER" id="PTHR30483:SF6">
    <property type="entry name" value="PERIPLASMIC BINDING PROTEIN OF ABC TRANSPORTER FOR NATURAL AMINO ACIDS"/>
    <property type="match status" value="1"/>
</dbReference>
<proteinExistence type="inferred from homology"/>
<comment type="similarity">
    <text evidence="1">Belongs to the leucine-binding protein family.</text>
</comment>
<evidence type="ECO:0000256" key="3">
    <source>
        <dbReference type="SAM" id="SignalP"/>
    </source>
</evidence>